<proteinExistence type="predicted"/>
<keyword evidence="2" id="KW-1185">Reference proteome</keyword>
<evidence type="ECO:0000313" key="1">
    <source>
        <dbReference type="EMBL" id="KAJ9121087.1"/>
    </source>
</evidence>
<dbReference type="EMBL" id="JASBWV010000019">
    <property type="protein sequence ID" value="KAJ9121087.1"/>
    <property type="molecule type" value="Genomic_DNA"/>
</dbReference>
<comment type="caution">
    <text evidence="1">The sequence shown here is derived from an EMBL/GenBank/DDBJ whole genome shotgun (WGS) entry which is preliminary data.</text>
</comment>
<gene>
    <name evidence="1" type="ORF">QFC24_005068</name>
</gene>
<reference evidence="1" key="1">
    <citation type="submission" date="2023-04" db="EMBL/GenBank/DDBJ databases">
        <title>Draft Genome sequencing of Naganishia species isolated from polar environments using Oxford Nanopore Technology.</title>
        <authorList>
            <person name="Leo P."/>
            <person name="Venkateswaran K."/>
        </authorList>
    </citation>
    <scope>NUCLEOTIDE SEQUENCE</scope>
    <source>
        <strain evidence="1">DBVPG 5303</strain>
    </source>
</reference>
<evidence type="ECO:0000313" key="2">
    <source>
        <dbReference type="Proteomes" id="UP001234202"/>
    </source>
</evidence>
<dbReference type="Proteomes" id="UP001234202">
    <property type="component" value="Unassembled WGS sequence"/>
</dbReference>
<organism evidence="1 2">
    <name type="scientific">Naganishia onofrii</name>
    <dbReference type="NCBI Taxonomy" id="1851511"/>
    <lineage>
        <taxon>Eukaryota</taxon>
        <taxon>Fungi</taxon>
        <taxon>Dikarya</taxon>
        <taxon>Basidiomycota</taxon>
        <taxon>Agaricomycotina</taxon>
        <taxon>Tremellomycetes</taxon>
        <taxon>Filobasidiales</taxon>
        <taxon>Filobasidiaceae</taxon>
        <taxon>Naganishia</taxon>
    </lineage>
</organism>
<name>A0ACC2XAX7_9TREE</name>
<sequence>MQRGTQLPAASPTPQPQASNASSSDGGSRRTKPATIAQKLPQQEQQVEEEEEEWVLPSRVNRGTTRPSAFNKTQTPAGISSGTRTRVVRQDSSYLSFINGTGAEERRSGGSSDESGSDSDDGKPRAGEQPKNGRMTFGLLPTAERLDTSIVDQREEMKHLKAQETSSTRFKVFANEEESSSGKAERESKRKEDNSSRARKGKERNDHTSGSTATTTTPQKKPTTAKREGFLKPVLGEQRHQTATPTHSTPNQGQSSASNRRKKRKSGDRDALDMQDSEVLVSGARAKRGKKTSKKAEGGKDRDREVDMDDLAARVAGGGDDDVERYLQSVIHEMEE</sequence>
<accession>A0ACC2XAX7</accession>
<protein>
    <submittedName>
        <fullName evidence="1">Uncharacterized protein</fullName>
    </submittedName>
</protein>